<dbReference type="SUPFAM" id="SSF82171">
    <property type="entry name" value="DPP6 N-terminal domain-like"/>
    <property type="match status" value="1"/>
</dbReference>
<accession>A0A975DC01</accession>
<protein>
    <submittedName>
        <fullName evidence="3">Esterase-like activity of phytase family protein</fullName>
    </submittedName>
</protein>
<dbReference type="EMBL" id="CP072110">
    <property type="protein sequence ID" value="QTH64143.1"/>
    <property type="molecule type" value="Genomic_DNA"/>
</dbReference>
<dbReference type="Pfam" id="PF13449">
    <property type="entry name" value="Phytase-like"/>
    <property type="match status" value="1"/>
</dbReference>
<evidence type="ECO:0000313" key="4">
    <source>
        <dbReference type="Proteomes" id="UP000682739"/>
    </source>
</evidence>
<evidence type="ECO:0000313" key="3">
    <source>
        <dbReference type="EMBL" id="QTH64143.1"/>
    </source>
</evidence>
<dbReference type="KEGG" id="psym:J1N51_01245"/>
<name>A0A975DC01_9GAMM</name>
<dbReference type="AlphaFoldDB" id="A0A975DC01"/>
<evidence type="ECO:0000256" key="1">
    <source>
        <dbReference type="SAM" id="SignalP"/>
    </source>
</evidence>
<keyword evidence="4" id="KW-1185">Reference proteome</keyword>
<reference evidence="3" key="1">
    <citation type="submission" date="2021-03" db="EMBL/GenBank/DDBJ databases">
        <title>Description of Psychrosphaera ytuae sp. nov. isolated from deep sea sediment of South China Sea.</title>
        <authorList>
            <person name="Zhang J."/>
            <person name="Xu X.-D."/>
        </authorList>
    </citation>
    <scope>NUCLEOTIDE SEQUENCE</scope>
    <source>
        <strain evidence="3">MTZ26</strain>
    </source>
</reference>
<sequence length="351" mass="39290">MTSSVLLLSLLSGFAHGASSDETSSSKQQTFQPFSYVSQTITGAHDAGQLIHIDRTQSGGFSAMWASDDCQQFLFVSDYSQVPEDELALQPVRRSMWYQTLNTFDPKGHLRSMTVTQSGALKALDGTTLKGAAESIFWNGDGYVVSFDDTGDLWLYPSKTPFGNIFEVTPTIYKQQASSGLDNDGLETIAKLKDGTIISIWEKTKRDELTATMNIIEKDSKQSSWTLQAVSNPKDATVLEDGTLVILEKDWLREKGSRLRFSLLAEPNYSNWQVDQIVNTKNVFDLTAIDYDNFEGMASCTIDNKERIFIVSDDNGDWPKRHFEDKNIPRQKTLLLSFQVQDLINSTKLSP</sequence>
<dbReference type="Proteomes" id="UP000682739">
    <property type="component" value="Chromosome"/>
</dbReference>
<gene>
    <name evidence="3" type="ORF">J1N51_01245</name>
</gene>
<feature type="signal peptide" evidence="1">
    <location>
        <begin position="1"/>
        <end position="17"/>
    </location>
</feature>
<feature type="domain" description="Phytase-like" evidence="2">
    <location>
        <begin position="57"/>
        <end position="316"/>
    </location>
</feature>
<feature type="chain" id="PRO_5036925917" evidence="1">
    <location>
        <begin position="18"/>
        <end position="351"/>
    </location>
</feature>
<evidence type="ECO:0000259" key="2">
    <source>
        <dbReference type="Pfam" id="PF13449"/>
    </source>
</evidence>
<organism evidence="3 4">
    <name type="scientific">Psychrosphaera ytuae</name>
    <dbReference type="NCBI Taxonomy" id="2820710"/>
    <lineage>
        <taxon>Bacteria</taxon>
        <taxon>Pseudomonadati</taxon>
        <taxon>Pseudomonadota</taxon>
        <taxon>Gammaproteobacteria</taxon>
        <taxon>Alteromonadales</taxon>
        <taxon>Pseudoalteromonadaceae</taxon>
        <taxon>Psychrosphaera</taxon>
    </lineage>
</organism>
<proteinExistence type="predicted"/>
<keyword evidence="1" id="KW-0732">Signal</keyword>
<dbReference type="RefSeq" id="WP_208832198.1">
    <property type="nucleotide sequence ID" value="NZ_CP072110.1"/>
</dbReference>
<dbReference type="InterPro" id="IPR027372">
    <property type="entry name" value="Phytase-like_dom"/>
</dbReference>